<dbReference type="Pfam" id="PF00581">
    <property type="entry name" value="Rhodanese"/>
    <property type="match status" value="1"/>
</dbReference>
<gene>
    <name evidence="3" type="ORF">EBBID32_15500</name>
</gene>
<evidence type="ECO:0000313" key="4">
    <source>
        <dbReference type="Proteomes" id="UP000013201"/>
    </source>
</evidence>
<evidence type="ECO:0000313" key="3">
    <source>
        <dbReference type="EMBL" id="CCW17211.1"/>
    </source>
</evidence>
<keyword evidence="1" id="KW-0812">Transmembrane</keyword>
<evidence type="ECO:0000256" key="1">
    <source>
        <dbReference type="SAM" id="Phobius"/>
    </source>
</evidence>
<dbReference type="InterPro" id="IPR036873">
    <property type="entry name" value="Rhodanese-like_dom_sf"/>
</dbReference>
<dbReference type="Pfam" id="PF11127">
    <property type="entry name" value="YgaP-like_TM"/>
    <property type="match status" value="1"/>
</dbReference>
<feature type="domain" description="Rhodanese" evidence="2">
    <location>
        <begin position="16"/>
        <end position="102"/>
    </location>
</feature>
<dbReference type="Gene3D" id="3.40.250.10">
    <property type="entry name" value="Rhodanese-like domain"/>
    <property type="match status" value="1"/>
</dbReference>
<sequence>MMPIATITPIDAKRAISAGATLVDIRDPDEHARERIPGAVNIPLARVGDVSTAAGPIIFHCKSGMRTGTAAQALADAAHGRPCYILEGGMDAWKKAGAATQIDHKQPITVMRQVQLVTGSLVLLGTVLSLTVAPAFMALPAFIGAGLMFAGATGWCGMATLLSTLPRNRRAPMA</sequence>
<keyword evidence="1" id="KW-0472">Membrane</keyword>
<dbReference type="EMBL" id="CAVK010000072">
    <property type="protein sequence ID" value="CCW17211.1"/>
    <property type="molecule type" value="Genomic_DNA"/>
</dbReference>
<keyword evidence="4" id="KW-1185">Reference proteome</keyword>
<dbReference type="AlphaFoldDB" id="N1MJU6"/>
<accession>N1MJU6</accession>
<name>N1MJU6_9SPHN</name>
<dbReference type="InterPro" id="IPR001763">
    <property type="entry name" value="Rhodanese-like_dom"/>
</dbReference>
<keyword evidence="1" id="KW-1133">Transmembrane helix</keyword>
<dbReference type="SMART" id="SM00450">
    <property type="entry name" value="RHOD"/>
    <property type="match status" value="1"/>
</dbReference>
<feature type="transmembrane region" description="Helical" evidence="1">
    <location>
        <begin position="142"/>
        <end position="165"/>
    </location>
</feature>
<reference evidence="3 4" key="1">
    <citation type="submission" date="2013-03" db="EMBL/GenBank/DDBJ databases">
        <authorList>
            <person name="Le V."/>
        </authorList>
    </citation>
    <scope>NUCLEOTIDE SEQUENCE [LARGE SCALE GENOMIC DNA]</scope>
    <source>
        <strain evidence="3 4">BiD32</strain>
    </source>
</reference>
<organism evidence="3 4">
    <name type="scientific">Sphingobium indicum BiD32</name>
    <dbReference type="NCBI Taxonomy" id="1301087"/>
    <lineage>
        <taxon>Bacteria</taxon>
        <taxon>Pseudomonadati</taxon>
        <taxon>Pseudomonadota</taxon>
        <taxon>Alphaproteobacteria</taxon>
        <taxon>Sphingomonadales</taxon>
        <taxon>Sphingomonadaceae</taxon>
        <taxon>Sphingobium</taxon>
    </lineage>
</organism>
<comment type="caution">
    <text evidence="3">The sequence shown here is derived from an EMBL/GenBank/DDBJ whole genome shotgun (WGS) entry which is preliminary data.</text>
</comment>
<evidence type="ECO:0000259" key="2">
    <source>
        <dbReference type="PROSITE" id="PS50206"/>
    </source>
</evidence>
<dbReference type="PROSITE" id="PS50206">
    <property type="entry name" value="RHODANESE_3"/>
    <property type="match status" value="1"/>
</dbReference>
<proteinExistence type="predicted"/>
<dbReference type="Proteomes" id="UP000013201">
    <property type="component" value="Unassembled WGS sequence"/>
</dbReference>
<dbReference type="GO" id="GO:0004792">
    <property type="term" value="F:thiosulfate-cyanide sulfurtransferase activity"/>
    <property type="evidence" value="ECO:0007669"/>
    <property type="project" value="TreeGrafter"/>
</dbReference>
<dbReference type="PANTHER" id="PTHR44086:SF10">
    <property type="entry name" value="THIOSULFATE SULFURTRANSFERASE_RHODANESE-LIKE DOMAIN-CONTAINING PROTEIN 3"/>
    <property type="match status" value="1"/>
</dbReference>
<dbReference type="Gene3D" id="6.10.140.1340">
    <property type="match status" value="1"/>
</dbReference>
<dbReference type="InterPro" id="IPR021309">
    <property type="entry name" value="YgaP-like_TM"/>
</dbReference>
<reference evidence="4" key="2">
    <citation type="submission" date="2013-04" db="EMBL/GenBank/DDBJ databases">
        <title>Bisphenol A degrading Sphingobium sp. strain BiD32.</title>
        <authorList>
            <person name="Nielsen J.L."/>
            <person name="Zhou N.A."/>
            <person name="Kjeldal H."/>
        </authorList>
    </citation>
    <scope>NUCLEOTIDE SEQUENCE [LARGE SCALE GENOMIC DNA]</scope>
    <source>
        <strain evidence="4">BiD32</strain>
    </source>
</reference>
<protein>
    <submittedName>
        <fullName evidence="3">Rhodanese-like</fullName>
    </submittedName>
</protein>
<feature type="transmembrane region" description="Helical" evidence="1">
    <location>
        <begin position="114"/>
        <end position="136"/>
    </location>
</feature>
<dbReference type="PANTHER" id="PTHR44086">
    <property type="entry name" value="THIOSULFATE SULFURTRANSFERASE RDL2, MITOCHONDRIAL-RELATED"/>
    <property type="match status" value="1"/>
</dbReference>
<dbReference type="SUPFAM" id="SSF52821">
    <property type="entry name" value="Rhodanese/Cell cycle control phosphatase"/>
    <property type="match status" value="1"/>
</dbReference>